<keyword evidence="3" id="KW-0687">Ribonucleoprotein</keyword>
<dbReference type="GO" id="GO:0005763">
    <property type="term" value="C:mitochondrial small ribosomal subunit"/>
    <property type="evidence" value="ECO:0007669"/>
    <property type="project" value="TreeGrafter"/>
</dbReference>
<sequence>MVRKFCLPFAKHYGVRLYRIGCNNRPFYLIGAMHKKVPVGSEPKFRPDEVIGSVDPMPNEHGEHIVACDLNRLSYYLGKGAKPSKLLAHYLGLAGFLPLHPKLFINAWRTRDGKETRKGLRPTVHPAPRGSGNEDQPAEEEVAASA</sequence>
<dbReference type="Gene3D" id="3.30.1320.10">
    <property type="match status" value="1"/>
</dbReference>
<dbReference type="AlphaFoldDB" id="A0A6G1SJI2"/>
<dbReference type="GO" id="GO:0032543">
    <property type="term" value="P:mitochondrial translation"/>
    <property type="evidence" value="ECO:0007669"/>
    <property type="project" value="TreeGrafter"/>
</dbReference>
<evidence type="ECO:0000256" key="1">
    <source>
        <dbReference type="ARBA" id="ARBA00006668"/>
    </source>
</evidence>
<evidence type="ECO:0000256" key="4">
    <source>
        <dbReference type="ARBA" id="ARBA00035263"/>
    </source>
</evidence>
<comment type="similarity">
    <text evidence="1">Belongs to the bacterial ribosomal protein bS16 family.</text>
</comment>
<dbReference type="EMBL" id="GGYP01005874">
    <property type="protein sequence ID" value="MDE50645.1"/>
    <property type="molecule type" value="Transcribed_RNA"/>
</dbReference>
<dbReference type="InterPro" id="IPR023803">
    <property type="entry name" value="Ribosomal_bS16_dom_sf"/>
</dbReference>
<protein>
    <recommendedName>
        <fullName evidence="4">Small ribosomal subunit protein bS16m</fullName>
    </recommendedName>
    <alternativeName>
        <fullName evidence="5">28S ribosomal protein S16, mitochondrial</fullName>
    </alternativeName>
</protein>
<name>A0A6G1SJI2_9ACAR</name>
<dbReference type="InterPro" id="IPR000307">
    <property type="entry name" value="Ribosomal_bS16"/>
</dbReference>
<feature type="compositionally biased region" description="Acidic residues" evidence="6">
    <location>
        <begin position="136"/>
        <end position="146"/>
    </location>
</feature>
<reference evidence="7" key="1">
    <citation type="submission" date="2018-10" db="EMBL/GenBank/DDBJ databases">
        <title>Transcriptome assembly of Aceria tosichella (Wheat curl mite) Type 2.</title>
        <authorList>
            <person name="Scully E.D."/>
            <person name="Geib S.M."/>
            <person name="Palmer N.A."/>
            <person name="Gupta A.K."/>
            <person name="Sarath G."/>
            <person name="Tatineni S."/>
        </authorList>
    </citation>
    <scope>NUCLEOTIDE SEQUENCE</scope>
    <source>
        <strain evidence="7">LincolnNE</strain>
    </source>
</reference>
<evidence type="ECO:0000313" key="7">
    <source>
        <dbReference type="EMBL" id="MDE50645.1"/>
    </source>
</evidence>
<feature type="region of interest" description="Disordered" evidence="6">
    <location>
        <begin position="115"/>
        <end position="146"/>
    </location>
</feature>
<dbReference type="Pfam" id="PF00886">
    <property type="entry name" value="Ribosomal_S16"/>
    <property type="match status" value="1"/>
</dbReference>
<keyword evidence="2 7" id="KW-0689">Ribosomal protein</keyword>
<accession>A0A6G1SJI2</accession>
<organism evidence="7">
    <name type="scientific">Aceria tosichella</name>
    <name type="common">wheat curl mite</name>
    <dbReference type="NCBI Taxonomy" id="561515"/>
    <lineage>
        <taxon>Eukaryota</taxon>
        <taxon>Metazoa</taxon>
        <taxon>Ecdysozoa</taxon>
        <taxon>Arthropoda</taxon>
        <taxon>Chelicerata</taxon>
        <taxon>Arachnida</taxon>
        <taxon>Acari</taxon>
        <taxon>Acariformes</taxon>
        <taxon>Trombidiformes</taxon>
        <taxon>Prostigmata</taxon>
        <taxon>Eupodina</taxon>
        <taxon>Eriophyoidea</taxon>
        <taxon>Eriophyidae</taxon>
        <taxon>Eriophyinae</taxon>
        <taxon>Aceriini</taxon>
        <taxon>Aceria</taxon>
    </lineage>
</organism>
<dbReference type="PANTHER" id="PTHR12919:SF20">
    <property type="entry name" value="SMALL RIBOSOMAL SUBUNIT PROTEIN BS16M"/>
    <property type="match status" value="1"/>
</dbReference>
<evidence type="ECO:0000256" key="5">
    <source>
        <dbReference type="ARBA" id="ARBA00035438"/>
    </source>
</evidence>
<evidence type="ECO:0000256" key="3">
    <source>
        <dbReference type="ARBA" id="ARBA00023274"/>
    </source>
</evidence>
<dbReference type="GO" id="GO:0003735">
    <property type="term" value="F:structural constituent of ribosome"/>
    <property type="evidence" value="ECO:0007669"/>
    <property type="project" value="InterPro"/>
</dbReference>
<proteinExistence type="inferred from homology"/>
<evidence type="ECO:0000256" key="6">
    <source>
        <dbReference type="SAM" id="MobiDB-lite"/>
    </source>
</evidence>
<evidence type="ECO:0000256" key="2">
    <source>
        <dbReference type="ARBA" id="ARBA00022980"/>
    </source>
</evidence>
<dbReference type="SUPFAM" id="SSF54565">
    <property type="entry name" value="Ribosomal protein S16"/>
    <property type="match status" value="1"/>
</dbReference>
<dbReference type="PANTHER" id="PTHR12919">
    <property type="entry name" value="30S RIBOSOMAL PROTEIN S16"/>
    <property type="match status" value="1"/>
</dbReference>
<gene>
    <name evidence="7" type="primary">MRPS16</name>
    <name evidence="7" type="ORF">g.20282</name>
</gene>